<evidence type="ECO:0000313" key="3">
    <source>
        <dbReference type="Proteomes" id="UP000710849"/>
    </source>
</evidence>
<dbReference type="Proteomes" id="UP000710849">
    <property type="component" value="Unassembled WGS sequence"/>
</dbReference>
<accession>A0A9P5M2F9</accession>
<keyword evidence="3" id="KW-1185">Reference proteome</keyword>
<keyword evidence="1" id="KW-1133">Transmembrane helix</keyword>
<dbReference type="RefSeq" id="XP_038736168.1">
    <property type="nucleotide sequence ID" value="XM_038872962.1"/>
</dbReference>
<evidence type="ECO:0000256" key="1">
    <source>
        <dbReference type="SAM" id="Phobius"/>
    </source>
</evidence>
<reference evidence="2 3" key="1">
    <citation type="journal article" date="2020" name="Genome Biol. Evol.">
        <title>Comparative genomics of Sclerotiniaceae.</title>
        <authorList>
            <person name="Valero Jimenez C.A."/>
            <person name="Steentjes M."/>
            <person name="Scholten O.E."/>
            <person name="Van Kan J.A.L."/>
        </authorList>
    </citation>
    <scope>NUCLEOTIDE SEQUENCE [LARGE SCALE GENOMIC DNA]</scope>
    <source>
        <strain evidence="2 3">MUCL 94</strain>
    </source>
</reference>
<comment type="caution">
    <text evidence="2">The sequence shown here is derived from an EMBL/GenBank/DDBJ whole genome shotgun (WGS) entry which is preliminary data.</text>
</comment>
<gene>
    <name evidence="2" type="ORF">EAE97_002451</name>
</gene>
<feature type="transmembrane region" description="Helical" evidence="1">
    <location>
        <begin position="33"/>
        <end position="52"/>
    </location>
</feature>
<keyword evidence="1" id="KW-0812">Transmembrane</keyword>
<organism evidence="2 3">
    <name type="scientific">Botrytis byssoidea</name>
    <dbReference type="NCBI Taxonomy" id="139641"/>
    <lineage>
        <taxon>Eukaryota</taxon>
        <taxon>Fungi</taxon>
        <taxon>Dikarya</taxon>
        <taxon>Ascomycota</taxon>
        <taxon>Pezizomycotina</taxon>
        <taxon>Leotiomycetes</taxon>
        <taxon>Helotiales</taxon>
        <taxon>Sclerotiniaceae</taxon>
        <taxon>Botrytis</taxon>
    </lineage>
</organism>
<evidence type="ECO:0000313" key="2">
    <source>
        <dbReference type="EMBL" id="KAF7950899.1"/>
    </source>
</evidence>
<keyword evidence="1" id="KW-0472">Membrane</keyword>
<sequence>MKLQSESIERVWIGNDWWNKKCRRRRALLLRKYIFQGGLQVFGVITFAVTGLKSARIRVDFLLERDTSLSSKRIINAPATMVAYAPDVGD</sequence>
<name>A0A9P5M2F9_9HELO</name>
<dbReference type="EMBL" id="RCSW01000004">
    <property type="protein sequence ID" value="KAF7950899.1"/>
    <property type="molecule type" value="Genomic_DNA"/>
</dbReference>
<dbReference type="AlphaFoldDB" id="A0A9P5M2F9"/>
<proteinExistence type="predicted"/>
<protein>
    <submittedName>
        <fullName evidence="2">Uncharacterized protein</fullName>
    </submittedName>
</protein>
<dbReference type="GeneID" id="62146040"/>